<evidence type="ECO:0000259" key="8">
    <source>
        <dbReference type="PROSITE" id="PS50850"/>
    </source>
</evidence>
<feature type="transmembrane region" description="Helical" evidence="7">
    <location>
        <begin position="399"/>
        <end position="420"/>
    </location>
</feature>
<keyword evidence="6 7" id="KW-0472">Membrane</keyword>
<keyword evidence="5 7" id="KW-1133">Transmembrane helix</keyword>
<dbReference type="GO" id="GO:0022857">
    <property type="term" value="F:transmembrane transporter activity"/>
    <property type="evidence" value="ECO:0007669"/>
    <property type="project" value="InterPro"/>
</dbReference>
<name>A0A0S4NN69_LIMR5</name>
<evidence type="ECO:0000256" key="2">
    <source>
        <dbReference type="ARBA" id="ARBA00022448"/>
    </source>
</evidence>
<dbReference type="HOGENOM" id="CLU_000960_28_0_9"/>
<gene>
    <name evidence="9" type="ORF">LRATCC53608_0083</name>
</gene>
<dbReference type="SUPFAM" id="SSF103473">
    <property type="entry name" value="MFS general substrate transporter"/>
    <property type="match status" value="1"/>
</dbReference>
<accession>F8KBK6</accession>
<feature type="domain" description="Major facilitator superfamily (MFS) profile" evidence="8">
    <location>
        <begin position="9"/>
        <end position="454"/>
    </location>
</feature>
<evidence type="ECO:0000256" key="3">
    <source>
        <dbReference type="ARBA" id="ARBA00022475"/>
    </source>
</evidence>
<feature type="transmembrane region" description="Helical" evidence="7">
    <location>
        <begin position="51"/>
        <end position="67"/>
    </location>
</feature>
<dbReference type="Gene3D" id="1.20.1720.10">
    <property type="entry name" value="Multidrug resistance protein D"/>
    <property type="match status" value="1"/>
</dbReference>
<reference evidence="9" key="2">
    <citation type="submission" date="2011-05" db="EMBL/GenBank/DDBJ databases">
        <authorList>
            <person name="Davey R."/>
        </authorList>
    </citation>
    <scope>NUCLEOTIDE SEQUENCE</scope>
    <source>
        <strain evidence="9">ATCC 53608</strain>
    </source>
</reference>
<dbReference type="Pfam" id="PF07690">
    <property type="entry name" value="MFS_1"/>
    <property type="match status" value="1"/>
</dbReference>
<dbReference type="EMBL" id="FR854361">
    <property type="protein sequence ID" value="CCC02832.1"/>
    <property type="molecule type" value="Genomic_DNA"/>
</dbReference>
<keyword evidence="4 7" id="KW-0812">Transmembrane</keyword>
<evidence type="ECO:0000256" key="6">
    <source>
        <dbReference type="ARBA" id="ARBA00023136"/>
    </source>
</evidence>
<comment type="subcellular location">
    <subcellularLocation>
        <location evidence="1">Cell membrane</location>
        <topology evidence="1">Multi-pass membrane protein</topology>
    </subcellularLocation>
</comment>
<dbReference type="PANTHER" id="PTHR42718">
    <property type="entry name" value="MAJOR FACILITATOR SUPERFAMILY MULTIDRUG TRANSPORTER MFSC"/>
    <property type="match status" value="1"/>
</dbReference>
<keyword evidence="3" id="KW-1003">Cell membrane</keyword>
<dbReference type="RefSeq" id="WP_003674082.1">
    <property type="nucleotide sequence ID" value="NZ_JBKZCG010000013.1"/>
</dbReference>
<sequence>MKNQRISHALVIMVFGTFFSLLCSTLMNIALPTFMNVFHISEAQVQWVTNGYMLVNALMIPVSSFLIKRFPFKNLFIIFSGIFLLGTIIGAIAWSFNLVVIARMIQALGAGMMMPLVNVLAIRYAKPGKKGQIMGIIGLAFNCAPILGPAISGFLLHFFSWRYLFLLIIPFAVITLLLSFFLLPKIPHNEHPRFNTLALILITGGLWSLLMGLSNVSNNHLLSFNVAGYVLIGLVFLLLFFLNQRHSNRQLINFGIFSHKQFVFATVINMLITSTMYGNAILIPLLVQIVLGKSTVISAIAVLPGAILTGLLSTTSGRFYDIYPIKILVGTGLIIDIIGTIGQAAIGARSSVLMITLFQTIRQFGLVTMLIPLQTQALSLLPNEIVPDAVATFNTLRQIAAAFGTALIVSIVGIVNHLVHNPSSHLGIQAGFLLCLCLLLTSLYLSTKLYHKISSEAQLENA</sequence>
<dbReference type="PRINTS" id="PR01036">
    <property type="entry name" value="TCRTETB"/>
</dbReference>
<protein>
    <submittedName>
        <fullName evidence="9">Multidrug transport protein</fullName>
    </submittedName>
</protein>
<feature type="transmembrane region" description="Helical" evidence="7">
    <location>
        <begin position="296"/>
        <end position="315"/>
    </location>
</feature>
<dbReference type="NCBIfam" id="TIGR00711">
    <property type="entry name" value="efflux_EmrB"/>
    <property type="match status" value="1"/>
</dbReference>
<feature type="transmembrane region" description="Helical" evidence="7">
    <location>
        <begin position="426"/>
        <end position="445"/>
    </location>
</feature>
<feature type="transmembrane region" description="Helical" evidence="7">
    <location>
        <begin position="100"/>
        <end position="121"/>
    </location>
</feature>
<feature type="transmembrane region" description="Helical" evidence="7">
    <location>
        <begin position="262"/>
        <end position="290"/>
    </location>
</feature>
<evidence type="ECO:0000256" key="7">
    <source>
        <dbReference type="SAM" id="Phobius"/>
    </source>
</evidence>
<evidence type="ECO:0000256" key="1">
    <source>
        <dbReference type="ARBA" id="ARBA00004651"/>
    </source>
</evidence>
<dbReference type="PROSITE" id="PS50850">
    <property type="entry name" value="MFS"/>
    <property type="match status" value="1"/>
</dbReference>
<accession>A0A0S4NN69</accession>
<feature type="transmembrane region" description="Helical" evidence="7">
    <location>
        <begin position="163"/>
        <end position="183"/>
    </location>
</feature>
<proteinExistence type="predicted"/>
<organism evidence="9">
    <name type="scientific">Limosilactobacillus reuteri subsp. suis (strain ATCC 53608 / LMG 31752 / 1063)</name>
    <name type="common">Lactobacillus reuteri</name>
    <dbReference type="NCBI Taxonomy" id="927703"/>
    <lineage>
        <taxon>Bacteria</taxon>
        <taxon>Bacillati</taxon>
        <taxon>Bacillota</taxon>
        <taxon>Bacilli</taxon>
        <taxon>Lactobacillales</taxon>
        <taxon>Lactobacillaceae</taxon>
        <taxon>Limosilactobacillus</taxon>
    </lineage>
</organism>
<dbReference type="AlphaFoldDB" id="A0A0S4NN69"/>
<dbReference type="InterPro" id="IPR020846">
    <property type="entry name" value="MFS_dom"/>
</dbReference>
<evidence type="ECO:0000313" key="9">
    <source>
        <dbReference type="EMBL" id="CCC02832.1"/>
    </source>
</evidence>
<dbReference type="InterPro" id="IPR004638">
    <property type="entry name" value="EmrB-like"/>
</dbReference>
<feature type="transmembrane region" description="Helical" evidence="7">
    <location>
        <begin position="327"/>
        <end position="346"/>
    </location>
</feature>
<dbReference type="InterPro" id="IPR036259">
    <property type="entry name" value="MFS_trans_sf"/>
</dbReference>
<dbReference type="PANTHER" id="PTHR42718:SF24">
    <property type="entry name" value="MAJOR FACILITATOR SUPERFAMILY (MFS) PROFILE DOMAIN-CONTAINING PROTEIN"/>
    <property type="match status" value="1"/>
</dbReference>
<feature type="transmembrane region" description="Helical" evidence="7">
    <location>
        <begin position="222"/>
        <end position="242"/>
    </location>
</feature>
<feature type="transmembrane region" description="Helical" evidence="7">
    <location>
        <begin position="133"/>
        <end position="157"/>
    </location>
</feature>
<dbReference type="InterPro" id="IPR011701">
    <property type="entry name" value="MFS"/>
</dbReference>
<evidence type="ECO:0000256" key="4">
    <source>
        <dbReference type="ARBA" id="ARBA00022692"/>
    </source>
</evidence>
<feature type="transmembrane region" description="Helical" evidence="7">
    <location>
        <begin position="195"/>
        <end position="216"/>
    </location>
</feature>
<dbReference type="Gene3D" id="1.20.1250.20">
    <property type="entry name" value="MFS general substrate transporter like domains"/>
    <property type="match status" value="1"/>
</dbReference>
<reference evidence="9" key="1">
    <citation type="journal article" date="2011" name="J. Bacteriol.">
        <title>Genome sequence of the vertebrate gut symbiont Lactobacillus reuteri ATCC 53608.</title>
        <authorList>
            <person name="Heavens D."/>
            <person name="Tailford L.E."/>
            <person name="Crossman L."/>
            <person name="Jeffers F."/>
            <person name="Mackenzie D.A."/>
            <person name="Caccamo M."/>
            <person name="Juge N."/>
        </authorList>
    </citation>
    <scope>NUCLEOTIDE SEQUENCE [LARGE SCALE GENOMIC DNA]</scope>
    <source>
        <strain evidence="9">ATCC 53608</strain>
    </source>
</reference>
<feature type="transmembrane region" description="Helical" evidence="7">
    <location>
        <begin position="74"/>
        <end position="94"/>
    </location>
</feature>
<keyword evidence="2" id="KW-0813">Transport</keyword>
<dbReference type="GO" id="GO:0005886">
    <property type="term" value="C:plasma membrane"/>
    <property type="evidence" value="ECO:0007669"/>
    <property type="project" value="UniProtKB-SubCell"/>
</dbReference>
<feature type="transmembrane region" description="Helical" evidence="7">
    <location>
        <begin position="9"/>
        <end position="31"/>
    </location>
</feature>
<evidence type="ECO:0000256" key="5">
    <source>
        <dbReference type="ARBA" id="ARBA00022989"/>
    </source>
</evidence>